<dbReference type="InterPro" id="IPR000719">
    <property type="entry name" value="Prot_kinase_dom"/>
</dbReference>
<dbReference type="GO" id="GO:0005886">
    <property type="term" value="C:plasma membrane"/>
    <property type="evidence" value="ECO:0007669"/>
    <property type="project" value="TreeGrafter"/>
</dbReference>
<dbReference type="SUPFAM" id="SSF56112">
    <property type="entry name" value="Protein kinase-like (PK-like)"/>
    <property type="match status" value="1"/>
</dbReference>
<dbReference type="InterPro" id="IPR045272">
    <property type="entry name" value="ANXUR1/2-like"/>
</dbReference>
<feature type="region of interest" description="Disordered" evidence="1">
    <location>
        <begin position="202"/>
        <end position="229"/>
    </location>
</feature>
<comment type="caution">
    <text evidence="3">The sequence shown here is derived from an EMBL/GenBank/DDBJ whole genome shotgun (WGS) entry which is preliminary data.</text>
</comment>
<dbReference type="STRING" id="35608.A0A2U1PPV9"/>
<keyword evidence="4" id="KW-1185">Reference proteome</keyword>
<proteinExistence type="predicted"/>
<dbReference type="PROSITE" id="PS50011">
    <property type="entry name" value="PROTEIN_KINASE_DOM"/>
    <property type="match status" value="1"/>
</dbReference>
<dbReference type="GO" id="GO:0009506">
    <property type="term" value="C:plasmodesma"/>
    <property type="evidence" value="ECO:0007669"/>
    <property type="project" value="TreeGrafter"/>
</dbReference>
<evidence type="ECO:0000256" key="1">
    <source>
        <dbReference type="SAM" id="MobiDB-lite"/>
    </source>
</evidence>
<feature type="domain" description="Protein kinase" evidence="2">
    <location>
        <begin position="1"/>
        <end position="165"/>
    </location>
</feature>
<feature type="compositionally biased region" description="Basic and acidic residues" evidence="1">
    <location>
        <begin position="210"/>
        <end position="229"/>
    </location>
</feature>
<keyword evidence="3" id="KW-0418">Kinase</keyword>
<dbReference type="GO" id="GO:0005524">
    <property type="term" value="F:ATP binding"/>
    <property type="evidence" value="ECO:0007669"/>
    <property type="project" value="InterPro"/>
</dbReference>
<reference evidence="3 4" key="1">
    <citation type="journal article" date="2018" name="Mol. Plant">
        <title>The genome of Artemisia annua provides insight into the evolution of Asteraceae family and artemisinin biosynthesis.</title>
        <authorList>
            <person name="Shen Q."/>
            <person name="Zhang L."/>
            <person name="Liao Z."/>
            <person name="Wang S."/>
            <person name="Yan T."/>
            <person name="Shi P."/>
            <person name="Liu M."/>
            <person name="Fu X."/>
            <person name="Pan Q."/>
            <person name="Wang Y."/>
            <person name="Lv Z."/>
            <person name="Lu X."/>
            <person name="Zhang F."/>
            <person name="Jiang W."/>
            <person name="Ma Y."/>
            <person name="Chen M."/>
            <person name="Hao X."/>
            <person name="Li L."/>
            <person name="Tang Y."/>
            <person name="Lv G."/>
            <person name="Zhou Y."/>
            <person name="Sun X."/>
            <person name="Brodelius P.E."/>
            <person name="Rose J.K.C."/>
            <person name="Tang K."/>
        </authorList>
    </citation>
    <scope>NUCLEOTIDE SEQUENCE [LARGE SCALE GENOMIC DNA]</scope>
    <source>
        <strain evidence="4">cv. Huhao1</strain>
        <tissue evidence="3">Leaf</tissue>
    </source>
</reference>
<dbReference type="PANTHER" id="PTHR27003">
    <property type="entry name" value="OS07G0166700 PROTEIN"/>
    <property type="match status" value="1"/>
</dbReference>
<dbReference type="InterPro" id="IPR001245">
    <property type="entry name" value="Ser-Thr/Tyr_kinase_cat_dom"/>
</dbReference>
<organism evidence="3 4">
    <name type="scientific">Artemisia annua</name>
    <name type="common">Sweet wormwood</name>
    <dbReference type="NCBI Taxonomy" id="35608"/>
    <lineage>
        <taxon>Eukaryota</taxon>
        <taxon>Viridiplantae</taxon>
        <taxon>Streptophyta</taxon>
        <taxon>Embryophyta</taxon>
        <taxon>Tracheophyta</taxon>
        <taxon>Spermatophyta</taxon>
        <taxon>Magnoliopsida</taxon>
        <taxon>eudicotyledons</taxon>
        <taxon>Gunneridae</taxon>
        <taxon>Pentapetalae</taxon>
        <taxon>asterids</taxon>
        <taxon>campanulids</taxon>
        <taxon>Asterales</taxon>
        <taxon>Asteraceae</taxon>
        <taxon>Asteroideae</taxon>
        <taxon>Anthemideae</taxon>
        <taxon>Artemisiinae</taxon>
        <taxon>Artemisia</taxon>
    </lineage>
</organism>
<dbReference type="GO" id="GO:0004714">
    <property type="term" value="F:transmembrane receptor protein tyrosine kinase activity"/>
    <property type="evidence" value="ECO:0007669"/>
    <property type="project" value="InterPro"/>
</dbReference>
<dbReference type="Proteomes" id="UP000245207">
    <property type="component" value="Unassembled WGS sequence"/>
</dbReference>
<dbReference type="EMBL" id="PKPP01000875">
    <property type="protein sequence ID" value="PWA87803.1"/>
    <property type="molecule type" value="Genomic_DNA"/>
</dbReference>
<name>A0A2U1PPV9_ARTAN</name>
<evidence type="ECO:0000259" key="2">
    <source>
        <dbReference type="PROSITE" id="PS50011"/>
    </source>
</evidence>
<evidence type="ECO:0000313" key="3">
    <source>
        <dbReference type="EMBL" id="PWA87803.1"/>
    </source>
</evidence>
<accession>A0A2U1PPV9</accession>
<dbReference type="Gene3D" id="1.10.510.10">
    <property type="entry name" value="Transferase(Phosphotransferase) domain 1"/>
    <property type="match status" value="1"/>
</dbReference>
<dbReference type="InterPro" id="IPR011009">
    <property type="entry name" value="Kinase-like_dom_sf"/>
</dbReference>
<dbReference type="OrthoDB" id="6108017at2759"/>
<protein>
    <submittedName>
        <fullName evidence="3">Protein kinase, ATP binding site, Serine/threonine-protein kinase Plk3</fullName>
    </submittedName>
</protein>
<dbReference type="Pfam" id="PF07714">
    <property type="entry name" value="PK_Tyr_Ser-Thr"/>
    <property type="match status" value="1"/>
</dbReference>
<evidence type="ECO:0000313" key="4">
    <source>
        <dbReference type="Proteomes" id="UP000245207"/>
    </source>
</evidence>
<keyword evidence="3" id="KW-0808">Transferase</keyword>
<dbReference type="PANTHER" id="PTHR27003:SF338">
    <property type="entry name" value="TYROSINE-PROTEIN KINASE, NON-RECEPTOR JAK_TYK2-RELATED"/>
    <property type="match status" value="1"/>
</dbReference>
<sequence length="358" mass="40414">MDMVVKQDENGHGLMDMSANILLDKNMNAKVSDFGLSKMGPANQQYSTLITNAAGTPGYCDPLFMKTYCLTKESDVYSFGVVLFEVLCGRLCAEISNGQLNIFVPMWKKSYKEKKLDDIIFKDLKQQMDQKSLETFADIAFQCLQKNREQRPPMSLVVQKLKIALHFHDPASFNFSDSLEIIKAANTSLTYKGFHVNGGEMPSVENGLRGSEEPQARARKSVTESHSKPKKSLIDLQHDNVDALVECVMRDTGFSRGKHVAAFTIYKCLLHWKSFEAEKTSVFDRLFQMIASAIEFTSPHEDNNEHMAYWLSSTSALLFLIHRRLKPAGASSVQKSPPPTSLFGRMAMVLIYMLEYFL</sequence>
<gene>
    <name evidence="3" type="ORF">CTI12_AA126670</name>
</gene>
<dbReference type="AlphaFoldDB" id="A0A2U1PPV9"/>